<gene>
    <name evidence="4" type="ORF">C1SCF055_LOCUS3630</name>
</gene>
<accession>A0A9P1BMA8</accession>
<dbReference type="OrthoDB" id="410756at2759"/>
<keyword evidence="3" id="KW-0732">Signal</keyword>
<evidence type="ECO:0000256" key="1">
    <source>
        <dbReference type="SAM" id="MobiDB-lite"/>
    </source>
</evidence>
<feature type="signal peptide" evidence="3">
    <location>
        <begin position="1"/>
        <end position="25"/>
    </location>
</feature>
<proteinExistence type="predicted"/>
<protein>
    <submittedName>
        <fullName evidence="5">GDP-Man:Man(3)GlcNAc(2)-PP-Dol alpha-1,2-mannosyltransferase</fullName>
    </submittedName>
</protein>
<feature type="compositionally biased region" description="Basic and acidic residues" evidence="1">
    <location>
        <begin position="636"/>
        <end position="648"/>
    </location>
</feature>
<sequence length="830" mass="93133">MARCIGMRQVFSAVILFSAVLKCMLVEDGQGMARKDADPLGMMATESAHFPGRVLFEDSSSQFDVAGMTQPCHHQRDIADLKKQLQVLRKHVIHGDSSAVKSLLDKWSAHDAYVHNLNNLSAAKDQDYPQIQCSDLDYLARYQVSYAESIYDHFYQVNYANVSHMTMLELALHMTKGANQRALTMALNKNEVDVGNQGERSEDRIRIIRLLLEKGFLWGSGDLVCKVVDPESGYHAEVRQAFARTILHDLVRDSVHMNRTRINYLRQYCGRDGMDGVVWILGSAPGAFTLLGVLSHKTVLMKAARDDTNHDEAFINFPELIDLHKVLQAPVTTVDLDGWNAEMHAARVLKEEHVKLLKETTLEIWQQQGRDAFSIFLLGEAASDTLSGACISLALNANNLAYVGALFFMCCLLFHASLICCKRLCRGALDCMLSCIGFFIGVFKQCKMTTSFLGAEMLLRVLWLLTLNTAFLNFPPEIIIAWETQTTNPLGIPSVSKWNPLPGTVKLICCFCIIVVVIFAVIDYMDAREKAGKSMAGKSPPPAKAFPEDRYQDPQFHFIGCVCVFGLMTILIIIYVKIVLKPLEMDPKRMGLWLGSLLVQVKITLDDTLSPEDKRDLRHAFDDLRQAPNGQGYEPVRSEGASHESSVDKQVDDRYEALWNTMHHWYRWSFCMVTPYNQEMWHLLMYAQKGNPQEMRIRNEDGPAEGQWSGLEIFFRFVMSYVSNGLYKAIIVYTLPLWLSRGGLTDFVLNAFATVYIVELDDVTGRETWELMPKADYLKFRSGSRLTQTFPNDTGSAPAEAGRLSAYSTRYSSEASTAATAAPAEAGAAA</sequence>
<reference evidence="4" key="1">
    <citation type="submission" date="2022-10" db="EMBL/GenBank/DDBJ databases">
        <authorList>
            <person name="Chen Y."/>
            <person name="Dougan E. K."/>
            <person name="Chan C."/>
            <person name="Rhodes N."/>
            <person name="Thang M."/>
        </authorList>
    </citation>
    <scope>NUCLEOTIDE SEQUENCE</scope>
</reference>
<comment type="caution">
    <text evidence="4">The sequence shown here is derived from an EMBL/GenBank/DDBJ whole genome shotgun (WGS) entry which is preliminary data.</text>
</comment>
<keyword evidence="2" id="KW-1133">Transmembrane helix</keyword>
<dbReference type="Proteomes" id="UP001152797">
    <property type="component" value="Unassembled WGS sequence"/>
</dbReference>
<evidence type="ECO:0000313" key="4">
    <source>
        <dbReference type="EMBL" id="CAI3975295.1"/>
    </source>
</evidence>
<keyword evidence="2" id="KW-0812">Transmembrane</keyword>
<organism evidence="4">
    <name type="scientific">Cladocopium goreaui</name>
    <dbReference type="NCBI Taxonomy" id="2562237"/>
    <lineage>
        <taxon>Eukaryota</taxon>
        <taxon>Sar</taxon>
        <taxon>Alveolata</taxon>
        <taxon>Dinophyceae</taxon>
        <taxon>Suessiales</taxon>
        <taxon>Symbiodiniaceae</taxon>
        <taxon>Cladocopium</taxon>
    </lineage>
</organism>
<evidence type="ECO:0000256" key="3">
    <source>
        <dbReference type="SAM" id="SignalP"/>
    </source>
</evidence>
<dbReference type="AlphaFoldDB" id="A0A9P1BMA8"/>
<reference evidence="5 6" key="2">
    <citation type="submission" date="2024-05" db="EMBL/GenBank/DDBJ databases">
        <authorList>
            <person name="Chen Y."/>
            <person name="Shah S."/>
            <person name="Dougan E. K."/>
            <person name="Thang M."/>
            <person name="Chan C."/>
        </authorList>
    </citation>
    <scope>NUCLEOTIDE SEQUENCE [LARGE SCALE GENOMIC DNA]</scope>
</reference>
<keyword evidence="6" id="KW-1185">Reference proteome</keyword>
<evidence type="ECO:0000313" key="6">
    <source>
        <dbReference type="Proteomes" id="UP001152797"/>
    </source>
</evidence>
<dbReference type="EMBL" id="CAMXCT020000194">
    <property type="protein sequence ID" value="CAL1128670.1"/>
    <property type="molecule type" value="Genomic_DNA"/>
</dbReference>
<feature type="transmembrane region" description="Helical" evidence="2">
    <location>
        <begin position="556"/>
        <end position="580"/>
    </location>
</feature>
<dbReference type="EMBL" id="CAMXCT030000194">
    <property type="protein sequence ID" value="CAL4762607.1"/>
    <property type="molecule type" value="Genomic_DNA"/>
</dbReference>
<feature type="transmembrane region" description="Helical" evidence="2">
    <location>
        <begin position="503"/>
        <end position="522"/>
    </location>
</feature>
<dbReference type="EMBL" id="CAMXCT010000194">
    <property type="protein sequence ID" value="CAI3975295.1"/>
    <property type="molecule type" value="Genomic_DNA"/>
</dbReference>
<feature type="chain" id="PRO_5043269585" evidence="3">
    <location>
        <begin position="26"/>
        <end position="830"/>
    </location>
</feature>
<feature type="transmembrane region" description="Helical" evidence="2">
    <location>
        <begin position="400"/>
        <end position="420"/>
    </location>
</feature>
<feature type="region of interest" description="Disordered" evidence="1">
    <location>
        <begin position="625"/>
        <end position="648"/>
    </location>
</feature>
<keyword evidence="2" id="KW-0472">Membrane</keyword>
<evidence type="ECO:0000313" key="5">
    <source>
        <dbReference type="EMBL" id="CAL4762607.1"/>
    </source>
</evidence>
<name>A0A9P1BMA8_9DINO</name>
<feature type="transmembrane region" description="Helical" evidence="2">
    <location>
        <begin position="463"/>
        <end position="482"/>
    </location>
</feature>
<evidence type="ECO:0000256" key="2">
    <source>
        <dbReference type="SAM" id="Phobius"/>
    </source>
</evidence>